<dbReference type="PROSITE" id="PS50082">
    <property type="entry name" value="WD_REPEATS_2"/>
    <property type="match status" value="1"/>
</dbReference>
<evidence type="ECO:0000313" key="6">
    <source>
        <dbReference type="Proteomes" id="UP000054350"/>
    </source>
</evidence>
<dbReference type="SUPFAM" id="SSF50978">
    <property type="entry name" value="WD40 repeat-like"/>
    <property type="match status" value="1"/>
</dbReference>
<gene>
    <name evidence="5" type="ORF">AMAG_01501</name>
</gene>
<dbReference type="STRING" id="578462.A0A0L0RYY2"/>
<dbReference type="PANTHER" id="PTHR22839">
    <property type="entry name" value="THO COMPLEX SUBUNIT 3 THO3"/>
    <property type="match status" value="1"/>
</dbReference>
<dbReference type="Pfam" id="PF00400">
    <property type="entry name" value="WD40"/>
    <property type="match status" value="3"/>
</dbReference>
<dbReference type="AlphaFoldDB" id="A0A0L0RYY2"/>
<dbReference type="InterPro" id="IPR040132">
    <property type="entry name" value="Tex1/THOC3"/>
</dbReference>
<reference evidence="6" key="2">
    <citation type="submission" date="2009-11" db="EMBL/GenBank/DDBJ databases">
        <title>The Genome Sequence of Allomyces macrogynus strain ATCC 38327.</title>
        <authorList>
            <consortium name="The Broad Institute Genome Sequencing Platform"/>
            <person name="Russ C."/>
            <person name="Cuomo C."/>
            <person name="Shea T."/>
            <person name="Young S.K."/>
            <person name="Zeng Q."/>
            <person name="Koehrsen M."/>
            <person name="Haas B."/>
            <person name="Borodovsky M."/>
            <person name="Guigo R."/>
            <person name="Alvarado L."/>
            <person name="Berlin A."/>
            <person name="Borenstein D."/>
            <person name="Chen Z."/>
            <person name="Engels R."/>
            <person name="Freedman E."/>
            <person name="Gellesch M."/>
            <person name="Goldberg J."/>
            <person name="Griggs A."/>
            <person name="Gujja S."/>
            <person name="Heiman D."/>
            <person name="Hepburn T."/>
            <person name="Howarth C."/>
            <person name="Jen D."/>
            <person name="Larson L."/>
            <person name="Lewis B."/>
            <person name="Mehta T."/>
            <person name="Park D."/>
            <person name="Pearson M."/>
            <person name="Roberts A."/>
            <person name="Saif S."/>
            <person name="Shenoy N."/>
            <person name="Sisk P."/>
            <person name="Stolte C."/>
            <person name="Sykes S."/>
            <person name="Walk T."/>
            <person name="White J."/>
            <person name="Yandava C."/>
            <person name="Burger G."/>
            <person name="Gray M.W."/>
            <person name="Holland P.W.H."/>
            <person name="King N."/>
            <person name="Lang F.B.F."/>
            <person name="Roger A.J."/>
            <person name="Ruiz-Trillo I."/>
            <person name="Lander E."/>
            <person name="Nusbaum C."/>
        </authorList>
    </citation>
    <scope>NUCLEOTIDE SEQUENCE [LARGE SCALE GENOMIC DNA]</scope>
    <source>
        <strain evidence="6">ATCC 38327</strain>
    </source>
</reference>
<keyword evidence="2" id="KW-0677">Repeat</keyword>
<sequence length="408" mass="42896">MLLSVASPTTYTIRHVGAFKSGHAREFQAQSRGGCTVAEWSADGRYLATAGEDRHIKLWSTDRLISGGRSSSASMSFDVGQGACIMALAWPQPPAGTLVSVGPASARINAASPAVAPGSRGKSMASLPVTLAKGSRAGSAAAAAAAAAAANTAGIPDGFATGSNLGRLDLWDLRQAKPSTSVSLGHTPVSLSYIPQPSNISATARSILVSLANNVVQIIDPRMTSRPLASYTSPIRVNATAVDTALPDRPRVLLGLEDGTIQVNDLRDLGTVCETVVAHLGPCTALALDPMGRYVASGGHDSLVTLYERDTLLPARVLKYDEDQSIRSLSFSHDGEFLSAAADTTSLPTWSVNQGLPAFTMPVLSSSSTSSLERVRWHPMRPMAVCTVRRDRSGKIYVMTPSEREKIL</sequence>
<name>A0A0L0RYY2_ALLM3</name>
<dbReference type="InterPro" id="IPR036322">
    <property type="entry name" value="WD40_repeat_dom_sf"/>
</dbReference>
<dbReference type="VEuPathDB" id="FungiDB:AMAG_01501"/>
<proteinExistence type="inferred from homology"/>
<evidence type="ECO:0000313" key="5">
    <source>
        <dbReference type="EMBL" id="KNE55612.1"/>
    </source>
</evidence>
<dbReference type="Gene3D" id="2.130.10.10">
    <property type="entry name" value="YVTN repeat-like/Quinoprotein amine dehydrogenase"/>
    <property type="match status" value="2"/>
</dbReference>
<protein>
    <submittedName>
        <fullName evidence="5">Uncharacterized protein</fullName>
    </submittedName>
</protein>
<dbReference type="GO" id="GO:0000445">
    <property type="term" value="C:THO complex part of transcription export complex"/>
    <property type="evidence" value="ECO:0007669"/>
    <property type="project" value="TreeGrafter"/>
</dbReference>
<dbReference type="OrthoDB" id="340259at2759"/>
<keyword evidence="6" id="KW-1185">Reference proteome</keyword>
<dbReference type="InterPro" id="IPR001680">
    <property type="entry name" value="WD40_rpt"/>
</dbReference>
<evidence type="ECO:0000256" key="1">
    <source>
        <dbReference type="ARBA" id="ARBA00022574"/>
    </source>
</evidence>
<dbReference type="OMA" id="HVECISW"/>
<dbReference type="InterPro" id="IPR015943">
    <property type="entry name" value="WD40/YVTN_repeat-like_dom_sf"/>
</dbReference>
<dbReference type="EMBL" id="GG745329">
    <property type="protein sequence ID" value="KNE55612.1"/>
    <property type="molecule type" value="Genomic_DNA"/>
</dbReference>
<comment type="similarity">
    <text evidence="3">Belongs to the THOC3 family.</text>
</comment>
<accession>A0A0L0RYY2</accession>
<organism evidence="5 6">
    <name type="scientific">Allomyces macrogynus (strain ATCC 38327)</name>
    <name type="common">Allomyces javanicus var. macrogynus</name>
    <dbReference type="NCBI Taxonomy" id="578462"/>
    <lineage>
        <taxon>Eukaryota</taxon>
        <taxon>Fungi</taxon>
        <taxon>Fungi incertae sedis</taxon>
        <taxon>Blastocladiomycota</taxon>
        <taxon>Blastocladiomycetes</taxon>
        <taxon>Blastocladiales</taxon>
        <taxon>Blastocladiaceae</taxon>
        <taxon>Allomyces</taxon>
    </lineage>
</organism>
<keyword evidence="1 4" id="KW-0853">WD repeat</keyword>
<dbReference type="GO" id="GO:0006406">
    <property type="term" value="P:mRNA export from nucleus"/>
    <property type="evidence" value="ECO:0007669"/>
    <property type="project" value="InterPro"/>
</dbReference>
<evidence type="ECO:0000256" key="2">
    <source>
        <dbReference type="ARBA" id="ARBA00022737"/>
    </source>
</evidence>
<feature type="repeat" description="WD" evidence="4">
    <location>
        <begin position="40"/>
        <end position="60"/>
    </location>
</feature>
<dbReference type="eggNOG" id="KOG1407">
    <property type="taxonomic scope" value="Eukaryota"/>
</dbReference>
<reference evidence="5 6" key="1">
    <citation type="submission" date="2009-11" db="EMBL/GenBank/DDBJ databases">
        <title>Annotation of Allomyces macrogynus ATCC 38327.</title>
        <authorList>
            <consortium name="The Broad Institute Genome Sequencing Platform"/>
            <person name="Russ C."/>
            <person name="Cuomo C."/>
            <person name="Burger G."/>
            <person name="Gray M.W."/>
            <person name="Holland P.W.H."/>
            <person name="King N."/>
            <person name="Lang F.B.F."/>
            <person name="Roger A.J."/>
            <person name="Ruiz-Trillo I."/>
            <person name="Young S.K."/>
            <person name="Zeng Q."/>
            <person name="Gargeya S."/>
            <person name="Fitzgerald M."/>
            <person name="Haas B."/>
            <person name="Abouelleil A."/>
            <person name="Alvarado L."/>
            <person name="Arachchi H.M."/>
            <person name="Berlin A."/>
            <person name="Chapman S.B."/>
            <person name="Gearin G."/>
            <person name="Goldberg J."/>
            <person name="Griggs A."/>
            <person name="Gujja S."/>
            <person name="Hansen M."/>
            <person name="Heiman D."/>
            <person name="Howarth C."/>
            <person name="Larimer J."/>
            <person name="Lui A."/>
            <person name="MacDonald P.J.P."/>
            <person name="McCowen C."/>
            <person name="Montmayeur A."/>
            <person name="Murphy C."/>
            <person name="Neiman D."/>
            <person name="Pearson M."/>
            <person name="Priest M."/>
            <person name="Roberts A."/>
            <person name="Saif S."/>
            <person name="Shea T."/>
            <person name="Sisk P."/>
            <person name="Stolte C."/>
            <person name="Sykes S."/>
            <person name="Wortman J."/>
            <person name="Nusbaum C."/>
            <person name="Birren B."/>
        </authorList>
    </citation>
    <scope>NUCLEOTIDE SEQUENCE [LARGE SCALE GENOMIC DNA]</scope>
    <source>
        <strain evidence="5 6">ATCC 38327</strain>
    </source>
</reference>
<dbReference type="SMART" id="SM00320">
    <property type="entry name" value="WD40"/>
    <property type="match status" value="3"/>
</dbReference>
<dbReference type="Proteomes" id="UP000054350">
    <property type="component" value="Unassembled WGS sequence"/>
</dbReference>
<evidence type="ECO:0000256" key="3">
    <source>
        <dbReference type="ARBA" id="ARBA00046343"/>
    </source>
</evidence>
<dbReference type="PANTHER" id="PTHR22839:SF0">
    <property type="entry name" value="THO COMPLEX SUBUNIT 3"/>
    <property type="match status" value="1"/>
</dbReference>
<evidence type="ECO:0000256" key="4">
    <source>
        <dbReference type="PROSITE-ProRule" id="PRU00221"/>
    </source>
</evidence>